<accession>A0A371YWJ8</accession>
<evidence type="ECO:0000313" key="2">
    <source>
        <dbReference type="Proteomes" id="UP000262371"/>
    </source>
</evidence>
<organism evidence="1 2">
    <name type="scientific">Komagataeibacter melaceti</name>
    <dbReference type="NCBI Taxonomy" id="2766577"/>
    <lineage>
        <taxon>Bacteria</taxon>
        <taxon>Pseudomonadati</taxon>
        <taxon>Pseudomonadota</taxon>
        <taxon>Alphaproteobacteria</taxon>
        <taxon>Acetobacterales</taxon>
        <taxon>Acetobacteraceae</taxon>
        <taxon>Komagataeibacter</taxon>
    </lineage>
</organism>
<protein>
    <submittedName>
        <fullName evidence="1">Uncharacterized protein</fullName>
    </submittedName>
</protein>
<gene>
    <name evidence="1" type="ORF">DY926_15685</name>
</gene>
<dbReference type="AlphaFoldDB" id="A0A371YWJ8"/>
<sequence>MAPFQREIGPKGVSHRHVVQAVILLTDVDMEQIIPGLIATAPIVRNGMAIEAATVGIGYRVSGIGYRVSGIGYRVSGI</sequence>
<name>A0A371YWJ8_9PROT</name>
<proteinExistence type="predicted"/>
<evidence type="ECO:0000313" key="1">
    <source>
        <dbReference type="EMBL" id="RFD18610.1"/>
    </source>
</evidence>
<keyword evidence="2" id="KW-1185">Reference proteome</keyword>
<dbReference type="Proteomes" id="UP000262371">
    <property type="component" value="Unassembled WGS sequence"/>
</dbReference>
<dbReference type="EMBL" id="QUWV01000180">
    <property type="protein sequence ID" value="RFD18610.1"/>
    <property type="molecule type" value="Genomic_DNA"/>
</dbReference>
<reference evidence="1 2" key="1">
    <citation type="submission" date="2018-08" db="EMBL/GenBank/DDBJ databases">
        <title>Komagataeibacter sp. AV 382.</title>
        <authorList>
            <person name="Skraban J."/>
            <person name="Trcek J."/>
        </authorList>
    </citation>
    <scope>NUCLEOTIDE SEQUENCE [LARGE SCALE GENOMIC DNA]</scope>
    <source>
        <strain evidence="1 2">AV 382</strain>
    </source>
</reference>
<comment type="caution">
    <text evidence="1">The sequence shown here is derived from an EMBL/GenBank/DDBJ whole genome shotgun (WGS) entry which is preliminary data.</text>
</comment>
<feature type="non-terminal residue" evidence="1">
    <location>
        <position position="78"/>
    </location>
</feature>